<dbReference type="Proteomes" id="UP001152795">
    <property type="component" value="Unassembled WGS sequence"/>
</dbReference>
<feature type="transmembrane region" description="Helical" evidence="10">
    <location>
        <begin position="545"/>
        <end position="564"/>
    </location>
</feature>
<feature type="transmembrane region" description="Helical" evidence="10">
    <location>
        <begin position="722"/>
        <end position="745"/>
    </location>
</feature>
<dbReference type="SMART" id="SM00303">
    <property type="entry name" value="GPS"/>
    <property type="match status" value="1"/>
</dbReference>
<dbReference type="PANTHER" id="PTHR12011">
    <property type="entry name" value="ADHESION G-PROTEIN COUPLED RECEPTOR"/>
    <property type="match status" value="1"/>
</dbReference>
<keyword evidence="15" id="KW-1185">Reference proteome</keyword>
<dbReference type="Gene3D" id="2.60.220.50">
    <property type="match status" value="1"/>
</dbReference>
<dbReference type="InterPro" id="IPR017981">
    <property type="entry name" value="GPCR_2-like_7TM"/>
</dbReference>
<feature type="signal peptide" evidence="11">
    <location>
        <begin position="1"/>
        <end position="22"/>
    </location>
</feature>
<reference evidence="14" key="1">
    <citation type="submission" date="2020-04" db="EMBL/GenBank/DDBJ databases">
        <authorList>
            <person name="Alioto T."/>
            <person name="Alioto T."/>
            <person name="Gomez Garrido J."/>
        </authorList>
    </citation>
    <scope>NUCLEOTIDE SEQUENCE</scope>
    <source>
        <strain evidence="14">A484AB</strain>
    </source>
</reference>
<keyword evidence="4 11" id="KW-0732">Signal</keyword>
<feature type="transmembrane region" description="Helical" evidence="10">
    <location>
        <begin position="613"/>
        <end position="633"/>
    </location>
</feature>
<evidence type="ECO:0000259" key="12">
    <source>
        <dbReference type="PROSITE" id="PS50221"/>
    </source>
</evidence>
<dbReference type="AlphaFoldDB" id="A0A6S7GLD4"/>
<evidence type="ECO:0000256" key="8">
    <source>
        <dbReference type="ARBA" id="ARBA00023180"/>
    </source>
</evidence>
<evidence type="ECO:0000256" key="10">
    <source>
        <dbReference type="SAM" id="Phobius"/>
    </source>
</evidence>
<feature type="domain" description="G-protein coupled receptors family 2 profile 2" evidence="13">
    <location>
        <begin position="508"/>
        <end position="746"/>
    </location>
</feature>
<proteinExistence type="inferred from homology"/>
<dbReference type="SUPFAM" id="SSF81321">
    <property type="entry name" value="Family A G protein-coupled receptor-like"/>
    <property type="match status" value="1"/>
</dbReference>
<evidence type="ECO:0000256" key="5">
    <source>
        <dbReference type="ARBA" id="ARBA00022989"/>
    </source>
</evidence>
<feature type="transmembrane region" description="Helical" evidence="10">
    <location>
        <begin position="508"/>
        <end position="533"/>
    </location>
</feature>
<dbReference type="Gene3D" id="1.20.1070.10">
    <property type="entry name" value="Rhodopsin 7-helix transmembrane proteins"/>
    <property type="match status" value="1"/>
</dbReference>
<sequence length="857" mass="95768">MDLKLFICGLFVVNTLMLFGTAISSNTTGSYKCKNQRKFKAAPLVVKGSYKRLERLSILCTAPAIIIEVRYSNESLCACDQVKEANMRYIFQCQEELSSLDIIVYASTNNFSSGYKKICDVDLRFFPVTDDNFQQRRQISIIRPEPNDPTVNVPSTSYITPSKSIIRRKSQTNSTIKLPPVPSSNVFPFNATVPIIQALTSTPVIQTNNPVPTPVIRTSLYSIPNTLIPRTSVQETTQLVHHTPVLATSSLQFTFMTSSNEDEISKITKVVIQASTTTPNISPTSTLSPMEEMLKKLEEDVQFISNFNSSDVDINDKETIERVLDAATNLITTNQTLGDQKQDPGMQAVEVLQDLGNSISQQLDLGNESSVTFQEVNKDLANNSDKAYFVGIIFKAYREMRNNTGDLKMGTKVINAIVSPSPSDDLDEPVEMTFEKNVGGKGFGSECSFWIENSARSGEHGRWSTRQCFRTFENQSHIKCACYHFTNFAVLFKITDDQHLSEEDTYRLVIITYIGLSLSILGCLLTFIIYLTLQNIKSERASIHMNLVLALGGADLIFLATITFEPVKDSCLVVAMLAFYLYLCVFFWMLVEGVYIYLMVIKVFRGNVARRRRLAYLVGWGCPLLIAIITWALLRDDVISKYHCWLSVETGAIWAFVGPGLIIILINCIILLAVIKTTWSTFSDKTEYGGLKSASKTFGAVIPILGITWVFGVMAFNESSVVFQYIFAITNSIQGALIFVLYCLVNNEVRNELRRRILIWKIRRDVTSSSTIRRHILVSTQSAKEAHLDVSQDPPQELKKKEQAERSSLLDEIVPTETTKGSGTTNNTGTKAGRDGANSLVKNDTIVDNSWDSIGYV</sequence>
<comment type="similarity">
    <text evidence="2">Belongs to the G-protein coupled receptor 2 family. Adhesion G-protein coupled receptor (ADGR) subfamily.</text>
</comment>
<keyword evidence="3 10" id="KW-0812">Transmembrane</keyword>
<dbReference type="PROSITE" id="PS50261">
    <property type="entry name" value="G_PROTEIN_RECEP_F2_4"/>
    <property type="match status" value="1"/>
</dbReference>
<evidence type="ECO:0000256" key="9">
    <source>
        <dbReference type="SAM" id="MobiDB-lite"/>
    </source>
</evidence>
<evidence type="ECO:0000313" key="15">
    <source>
        <dbReference type="Proteomes" id="UP001152795"/>
    </source>
</evidence>
<dbReference type="InterPro" id="IPR000832">
    <property type="entry name" value="GPCR_2_secretin-like"/>
</dbReference>
<dbReference type="GO" id="GO:0004930">
    <property type="term" value="F:G protein-coupled receptor activity"/>
    <property type="evidence" value="ECO:0007669"/>
    <property type="project" value="InterPro"/>
</dbReference>
<dbReference type="FunFam" id="1.20.1070.10:FF:000058">
    <property type="entry name" value="Adhesion G protein-coupled receptor F5"/>
    <property type="match status" value="1"/>
</dbReference>
<evidence type="ECO:0000256" key="4">
    <source>
        <dbReference type="ARBA" id="ARBA00022729"/>
    </source>
</evidence>
<feature type="transmembrane region" description="Helical" evidence="10">
    <location>
        <begin position="696"/>
        <end position="716"/>
    </location>
</feature>
<feature type="compositionally biased region" description="Low complexity" evidence="9">
    <location>
        <begin position="816"/>
        <end position="831"/>
    </location>
</feature>
<accession>A0A6S7GLD4</accession>
<dbReference type="PROSITE" id="PS50221">
    <property type="entry name" value="GAIN_B"/>
    <property type="match status" value="1"/>
</dbReference>
<dbReference type="GO" id="GO:0007166">
    <property type="term" value="P:cell surface receptor signaling pathway"/>
    <property type="evidence" value="ECO:0007669"/>
    <property type="project" value="InterPro"/>
</dbReference>
<evidence type="ECO:0000256" key="6">
    <source>
        <dbReference type="ARBA" id="ARBA00023136"/>
    </source>
</evidence>
<feature type="transmembrane region" description="Helical" evidence="10">
    <location>
        <begin position="653"/>
        <end position="675"/>
    </location>
</feature>
<dbReference type="PROSITE" id="PS00650">
    <property type="entry name" value="G_PROTEIN_RECEP_F2_2"/>
    <property type="match status" value="1"/>
</dbReference>
<dbReference type="OrthoDB" id="5985094at2759"/>
<comment type="caution">
    <text evidence="14">The sequence shown here is derived from an EMBL/GenBank/DDBJ whole genome shotgun (WGS) entry which is preliminary data.</text>
</comment>
<protein>
    <submittedName>
        <fullName evidence="14">Adhesion G- coupled receptor D1-like</fullName>
    </submittedName>
</protein>
<keyword evidence="7" id="KW-1015">Disulfide bond</keyword>
<evidence type="ECO:0000313" key="14">
    <source>
        <dbReference type="EMBL" id="CAB3990532.1"/>
    </source>
</evidence>
<keyword evidence="6 10" id="KW-0472">Membrane</keyword>
<dbReference type="PANTHER" id="PTHR12011:SF347">
    <property type="entry name" value="FI21270P1-RELATED"/>
    <property type="match status" value="1"/>
</dbReference>
<dbReference type="InterPro" id="IPR017983">
    <property type="entry name" value="GPCR_2_secretin-like_CS"/>
</dbReference>
<dbReference type="GO" id="GO:0005886">
    <property type="term" value="C:plasma membrane"/>
    <property type="evidence" value="ECO:0007669"/>
    <property type="project" value="TreeGrafter"/>
</dbReference>
<evidence type="ECO:0000256" key="2">
    <source>
        <dbReference type="ARBA" id="ARBA00007343"/>
    </source>
</evidence>
<keyword evidence="8" id="KW-0325">Glycoprotein</keyword>
<feature type="compositionally biased region" description="Basic and acidic residues" evidence="9">
    <location>
        <begin position="786"/>
        <end position="809"/>
    </location>
</feature>
<feature type="transmembrane region" description="Helical" evidence="10">
    <location>
        <begin position="579"/>
        <end position="601"/>
    </location>
</feature>
<evidence type="ECO:0000256" key="3">
    <source>
        <dbReference type="ARBA" id="ARBA00022692"/>
    </source>
</evidence>
<gene>
    <name evidence="14" type="ORF">PACLA_8A028847</name>
</gene>
<evidence type="ECO:0000256" key="7">
    <source>
        <dbReference type="ARBA" id="ARBA00023157"/>
    </source>
</evidence>
<dbReference type="EMBL" id="CACRXK020001677">
    <property type="protein sequence ID" value="CAB3990532.1"/>
    <property type="molecule type" value="Genomic_DNA"/>
</dbReference>
<dbReference type="InterPro" id="IPR000203">
    <property type="entry name" value="GPS"/>
</dbReference>
<keyword evidence="5 10" id="KW-1133">Transmembrane helix</keyword>
<feature type="chain" id="PRO_5043433881" evidence="11">
    <location>
        <begin position="23"/>
        <end position="857"/>
    </location>
</feature>
<dbReference type="Pfam" id="PF00002">
    <property type="entry name" value="7tm_2"/>
    <property type="match status" value="1"/>
</dbReference>
<dbReference type="InterPro" id="IPR046338">
    <property type="entry name" value="GAIN_dom_sf"/>
</dbReference>
<name>A0A6S7GLD4_PARCT</name>
<feature type="region of interest" description="Disordered" evidence="9">
    <location>
        <begin position="786"/>
        <end position="838"/>
    </location>
</feature>
<dbReference type="InterPro" id="IPR057244">
    <property type="entry name" value="GAIN_B"/>
</dbReference>
<comment type="subcellular location">
    <subcellularLocation>
        <location evidence="1">Membrane</location>
        <topology evidence="1">Multi-pass membrane protein</topology>
    </subcellularLocation>
</comment>
<evidence type="ECO:0000256" key="1">
    <source>
        <dbReference type="ARBA" id="ARBA00004141"/>
    </source>
</evidence>
<dbReference type="Pfam" id="PF01825">
    <property type="entry name" value="GPS"/>
    <property type="match status" value="1"/>
</dbReference>
<keyword evidence="14" id="KW-0675">Receptor</keyword>
<evidence type="ECO:0000259" key="13">
    <source>
        <dbReference type="PROSITE" id="PS50261"/>
    </source>
</evidence>
<dbReference type="PRINTS" id="PR00249">
    <property type="entry name" value="GPCRSECRETIN"/>
</dbReference>
<feature type="domain" description="GAIN-B" evidence="12">
    <location>
        <begin position="326"/>
        <end position="498"/>
    </location>
</feature>
<evidence type="ECO:0000256" key="11">
    <source>
        <dbReference type="SAM" id="SignalP"/>
    </source>
</evidence>
<organism evidence="14 15">
    <name type="scientific">Paramuricea clavata</name>
    <name type="common">Red gorgonian</name>
    <name type="synonym">Violescent sea-whip</name>
    <dbReference type="NCBI Taxonomy" id="317549"/>
    <lineage>
        <taxon>Eukaryota</taxon>
        <taxon>Metazoa</taxon>
        <taxon>Cnidaria</taxon>
        <taxon>Anthozoa</taxon>
        <taxon>Octocorallia</taxon>
        <taxon>Malacalcyonacea</taxon>
        <taxon>Plexauridae</taxon>
        <taxon>Paramuricea</taxon>
    </lineage>
</organism>